<evidence type="ECO:0000313" key="2">
    <source>
        <dbReference type="EMBL" id="JAV75221.1"/>
    </source>
</evidence>
<name>A0A1Y1LQI9_PHOPY</name>
<proteinExistence type="predicted"/>
<evidence type="ECO:0000256" key="1">
    <source>
        <dbReference type="SAM" id="MobiDB-lite"/>
    </source>
</evidence>
<protein>
    <submittedName>
        <fullName evidence="2">Uncharacterized protein</fullName>
    </submittedName>
</protein>
<feature type="compositionally biased region" description="Basic and acidic residues" evidence="1">
    <location>
        <begin position="38"/>
        <end position="51"/>
    </location>
</feature>
<feature type="region of interest" description="Disordered" evidence="1">
    <location>
        <begin position="1"/>
        <end position="89"/>
    </location>
</feature>
<sequence length="166" mass="18974">MHQFPNNPAQQQQQQPNLPLQLPVNNGGNNHFHAPLPRGEKDMQLLREFYEHVSPPSSAAIDQEEAPPPPPPPPSHESPRWHEPSTPQELAMLSMGCLEKMLTIFQARQRNSQLQTERLERELAASRLQDENLSSSENTNRINHYHKETPKLFSTTHRESANITVQ</sequence>
<accession>A0A1Y1LQI9</accession>
<feature type="region of interest" description="Disordered" evidence="1">
    <location>
        <begin position="125"/>
        <end position="147"/>
    </location>
</feature>
<feature type="compositionally biased region" description="Polar residues" evidence="1">
    <location>
        <begin position="131"/>
        <end position="142"/>
    </location>
</feature>
<dbReference type="EMBL" id="GEZM01050988">
    <property type="protein sequence ID" value="JAV75221.1"/>
    <property type="molecule type" value="Transcribed_RNA"/>
</dbReference>
<reference evidence="2" key="1">
    <citation type="journal article" date="2016" name="Sci. Rep.">
        <title>Molecular characterization of firefly nuptial gifts: a multi-omics approach sheds light on postcopulatory sexual selection.</title>
        <authorList>
            <person name="Al-Wathiqui N."/>
            <person name="Fallon T.R."/>
            <person name="South A."/>
            <person name="Weng J.K."/>
            <person name="Lewis S.M."/>
        </authorList>
    </citation>
    <scope>NUCLEOTIDE SEQUENCE</scope>
</reference>
<organism evidence="2">
    <name type="scientific">Photinus pyralis</name>
    <name type="common">Common eastern firefly</name>
    <name type="synonym">Lampyris pyralis</name>
    <dbReference type="NCBI Taxonomy" id="7054"/>
    <lineage>
        <taxon>Eukaryota</taxon>
        <taxon>Metazoa</taxon>
        <taxon>Ecdysozoa</taxon>
        <taxon>Arthropoda</taxon>
        <taxon>Hexapoda</taxon>
        <taxon>Insecta</taxon>
        <taxon>Pterygota</taxon>
        <taxon>Neoptera</taxon>
        <taxon>Endopterygota</taxon>
        <taxon>Coleoptera</taxon>
        <taxon>Polyphaga</taxon>
        <taxon>Elateriformia</taxon>
        <taxon>Elateroidea</taxon>
        <taxon>Lampyridae</taxon>
        <taxon>Lampyrinae</taxon>
        <taxon>Photinus</taxon>
    </lineage>
</organism>
<dbReference type="AlphaFoldDB" id="A0A1Y1LQI9"/>
<feature type="compositionally biased region" description="Low complexity" evidence="1">
    <location>
        <begin position="1"/>
        <end position="30"/>
    </location>
</feature>
<feature type="compositionally biased region" description="Pro residues" evidence="1">
    <location>
        <begin position="66"/>
        <end position="76"/>
    </location>
</feature>